<dbReference type="STRING" id="311410.LA5095_01342"/>
<gene>
    <name evidence="1" type="ORF">LA5096_02597</name>
</gene>
<reference evidence="2" key="1">
    <citation type="submission" date="2015-07" db="EMBL/GenBank/DDBJ databases">
        <authorList>
            <person name="Rodrigo-Torres Lidia"/>
            <person name="Arahal R.David."/>
        </authorList>
    </citation>
    <scope>NUCLEOTIDE SEQUENCE [LARGE SCALE GENOMIC DNA]</scope>
    <source>
        <strain evidence="2">CECT 5096</strain>
    </source>
</reference>
<protein>
    <submittedName>
        <fullName evidence="1">Uncharacterized protein</fullName>
    </submittedName>
</protein>
<evidence type="ECO:0000313" key="2">
    <source>
        <dbReference type="Proteomes" id="UP000049983"/>
    </source>
</evidence>
<name>A0A0M7A6V1_9HYPH</name>
<proteinExistence type="predicted"/>
<keyword evidence="2" id="KW-1185">Reference proteome</keyword>
<dbReference type="EMBL" id="CXWC01000010">
    <property type="protein sequence ID" value="CTQ70609.1"/>
    <property type="molecule type" value="Genomic_DNA"/>
</dbReference>
<evidence type="ECO:0000313" key="1">
    <source>
        <dbReference type="EMBL" id="CTQ70609.1"/>
    </source>
</evidence>
<sequence>MHSILLRSILCFAAHKNWRATGHCMTSNFSAWWIDLTDNARPTSRGSEKNLPSVSSKITVCKRRFLKFEIDNLGNASRTPENPLQSHLHHTPGFCCPGLAKNIRIFDSTKFRCSTSPDTGLHLQAPQMPPEHLMSMGMPLSFGTSVANLSAGISSSRPERTRLLVKGWFTSPGPSGALKRSRWRSA</sequence>
<dbReference type="Proteomes" id="UP000049983">
    <property type="component" value="Unassembled WGS sequence"/>
</dbReference>
<dbReference type="AlphaFoldDB" id="A0A0M7A6V1"/>
<accession>A0A0M7A6V1</accession>
<organism evidence="1 2">
    <name type="scientific">Roseibium album</name>
    <dbReference type="NCBI Taxonomy" id="311410"/>
    <lineage>
        <taxon>Bacteria</taxon>
        <taxon>Pseudomonadati</taxon>
        <taxon>Pseudomonadota</taxon>
        <taxon>Alphaproteobacteria</taxon>
        <taxon>Hyphomicrobiales</taxon>
        <taxon>Stappiaceae</taxon>
        <taxon>Roseibium</taxon>
    </lineage>
</organism>